<organism evidence="7 8">
    <name type="scientific">Ignicoccus islandicus DSM 13165</name>
    <dbReference type="NCBI Taxonomy" id="940295"/>
    <lineage>
        <taxon>Archaea</taxon>
        <taxon>Thermoproteota</taxon>
        <taxon>Thermoprotei</taxon>
        <taxon>Desulfurococcales</taxon>
        <taxon>Desulfurococcaceae</taxon>
        <taxon>Ignicoccus</taxon>
    </lineage>
</organism>
<dbReference type="STRING" id="940295.EYM_05815"/>
<dbReference type="Proteomes" id="UP000060778">
    <property type="component" value="Chromosome"/>
</dbReference>
<comment type="pathway">
    <text evidence="1">Cofactor biosynthesis; riboflavin biosynthesis.</text>
</comment>
<dbReference type="GeneID" id="30680545"/>
<evidence type="ECO:0000256" key="5">
    <source>
        <dbReference type="ARBA" id="ARBA00023211"/>
    </source>
</evidence>
<keyword evidence="6" id="KW-0456">Lyase</keyword>
<dbReference type="PANTHER" id="PTHR21327">
    <property type="entry name" value="GTP CYCLOHYDROLASE II-RELATED"/>
    <property type="match status" value="1"/>
</dbReference>
<keyword evidence="2" id="KW-0686">Riboflavin biosynthesis</keyword>
<evidence type="ECO:0000256" key="1">
    <source>
        <dbReference type="ARBA" id="ARBA00005104"/>
    </source>
</evidence>
<protein>
    <submittedName>
        <fullName evidence="7">3,4-dihydroxy-2-butanone 4-phosphate synthase</fullName>
    </submittedName>
</protein>
<keyword evidence="4" id="KW-0460">Magnesium</keyword>
<dbReference type="GO" id="GO:0046872">
    <property type="term" value="F:metal ion binding"/>
    <property type="evidence" value="ECO:0007669"/>
    <property type="project" value="UniProtKB-KW"/>
</dbReference>
<evidence type="ECO:0000256" key="2">
    <source>
        <dbReference type="ARBA" id="ARBA00022619"/>
    </source>
</evidence>
<dbReference type="RefSeq" id="WP_075050068.1">
    <property type="nucleotide sequence ID" value="NZ_CP006867.1"/>
</dbReference>
<reference evidence="7 8" key="1">
    <citation type="submission" date="2013-11" db="EMBL/GenBank/DDBJ databases">
        <title>Comparative genomics of Ignicoccus.</title>
        <authorList>
            <person name="Podar M."/>
        </authorList>
    </citation>
    <scope>NUCLEOTIDE SEQUENCE [LARGE SCALE GENOMIC DNA]</scope>
    <source>
        <strain evidence="7 8">DSM 13165</strain>
    </source>
</reference>
<name>A0A0U2M9X1_9CREN</name>
<evidence type="ECO:0000313" key="8">
    <source>
        <dbReference type="Proteomes" id="UP000060778"/>
    </source>
</evidence>
<proteinExistence type="predicted"/>
<evidence type="ECO:0000313" key="7">
    <source>
        <dbReference type="EMBL" id="ALU11885.1"/>
    </source>
</evidence>
<dbReference type="AlphaFoldDB" id="A0A0U2M9X1"/>
<keyword evidence="3" id="KW-0479">Metal-binding</keyword>
<dbReference type="Pfam" id="PF00926">
    <property type="entry name" value="DHBP_synthase"/>
    <property type="match status" value="1"/>
</dbReference>
<dbReference type="SUPFAM" id="SSF55821">
    <property type="entry name" value="YrdC/RibB"/>
    <property type="match status" value="1"/>
</dbReference>
<sequence length="216" mass="24107">MDLREHLLSGKPIMIYDSESRENEVDLVFYSGAVSRSSIYALRSLAGGLICFSMPLEIGSQLGLDYMHNYLKELGFASLVRPQSYGDYPAFSISVNHQSVGTGISDEDRAKTVRELFEVVKLALEDPSEARKKFLNEFQAPGHVPILLARNLDERQGHTELSTRLFQSLGLVPSAVFAEVLDYGHSMRLDKAREISKTLGIPLLSSNEIIEMVRGR</sequence>
<dbReference type="EMBL" id="CP006867">
    <property type="protein sequence ID" value="ALU11885.1"/>
    <property type="molecule type" value="Genomic_DNA"/>
</dbReference>
<accession>A0A0U2M9X1</accession>
<dbReference type="InterPro" id="IPR017945">
    <property type="entry name" value="DHBP_synth_RibB-like_a/b_dom"/>
</dbReference>
<dbReference type="Gene3D" id="3.90.870.10">
    <property type="entry name" value="DHBP synthase"/>
    <property type="match status" value="1"/>
</dbReference>
<dbReference type="GO" id="GO:0008686">
    <property type="term" value="F:3,4-dihydroxy-2-butanone-4-phosphate synthase activity"/>
    <property type="evidence" value="ECO:0007669"/>
    <property type="project" value="InterPro"/>
</dbReference>
<dbReference type="GO" id="GO:0009231">
    <property type="term" value="P:riboflavin biosynthetic process"/>
    <property type="evidence" value="ECO:0007669"/>
    <property type="project" value="UniProtKB-UniPathway"/>
</dbReference>
<evidence type="ECO:0000256" key="3">
    <source>
        <dbReference type="ARBA" id="ARBA00022723"/>
    </source>
</evidence>
<evidence type="ECO:0000256" key="6">
    <source>
        <dbReference type="ARBA" id="ARBA00023239"/>
    </source>
</evidence>
<keyword evidence="8" id="KW-1185">Reference proteome</keyword>
<gene>
    <name evidence="7" type="ORF">EYM_05815</name>
</gene>
<dbReference type="NCBIfam" id="NF004437">
    <property type="entry name" value="PRK05773.1"/>
    <property type="match status" value="1"/>
</dbReference>
<dbReference type="UniPathway" id="UPA00275"/>
<dbReference type="KEGG" id="iis:EYM_05815"/>
<evidence type="ECO:0000256" key="4">
    <source>
        <dbReference type="ARBA" id="ARBA00022842"/>
    </source>
</evidence>
<dbReference type="OrthoDB" id="25735at2157"/>
<dbReference type="InterPro" id="IPR000422">
    <property type="entry name" value="DHBP_synthase_RibB"/>
</dbReference>
<dbReference type="GO" id="GO:0005829">
    <property type="term" value="C:cytosol"/>
    <property type="evidence" value="ECO:0007669"/>
    <property type="project" value="TreeGrafter"/>
</dbReference>
<keyword evidence="5" id="KW-0464">Manganese</keyword>
<dbReference type="PANTHER" id="PTHR21327:SF46">
    <property type="entry name" value="3,4-DIHYDROXY-2-BUTANONE 4-PHOSPHATE SYNTHASE"/>
    <property type="match status" value="1"/>
</dbReference>